<dbReference type="GO" id="GO:0009360">
    <property type="term" value="C:DNA polymerase III complex"/>
    <property type="evidence" value="ECO:0007669"/>
    <property type="project" value="TreeGrafter"/>
</dbReference>
<protein>
    <submittedName>
        <fullName evidence="5">Uncharacterized protein</fullName>
    </submittedName>
</protein>
<dbReference type="Proteomes" id="UP000179106">
    <property type="component" value="Unassembled WGS sequence"/>
</dbReference>
<comment type="caution">
    <text evidence="5">The sequence shown here is derived from an EMBL/GenBank/DDBJ whole genome shotgun (WGS) entry which is preliminary data.</text>
</comment>
<dbReference type="GO" id="GO:0003887">
    <property type="term" value="F:DNA-directed DNA polymerase activity"/>
    <property type="evidence" value="ECO:0007669"/>
    <property type="project" value="UniProtKB-KW"/>
</dbReference>
<keyword evidence="1" id="KW-0808">Transferase</keyword>
<dbReference type="AlphaFoldDB" id="A0A1G2GRN5"/>
<dbReference type="InterPro" id="IPR005790">
    <property type="entry name" value="DNA_polIII_delta"/>
</dbReference>
<name>A0A1G2GRN5_9BACT</name>
<keyword evidence="2" id="KW-0548">Nucleotidyltransferase</keyword>
<dbReference type="EMBL" id="MHNW01000039">
    <property type="protein sequence ID" value="OGZ52790.1"/>
    <property type="molecule type" value="Genomic_DNA"/>
</dbReference>
<reference evidence="5 6" key="1">
    <citation type="journal article" date="2016" name="Nat. Commun.">
        <title>Thousands of microbial genomes shed light on interconnected biogeochemical processes in an aquifer system.</title>
        <authorList>
            <person name="Anantharaman K."/>
            <person name="Brown C.T."/>
            <person name="Hug L.A."/>
            <person name="Sharon I."/>
            <person name="Castelle C.J."/>
            <person name="Probst A.J."/>
            <person name="Thomas B.C."/>
            <person name="Singh A."/>
            <person name="Wilkins M.J."/>
            <person name="Karaoz U."/>
            <person name="Brodie E.L."/>
            <person name="Williams K.H."/>
            <person name="Hubbard S.S."/>
            <person name="Banfield J.F."/>
        </authorList>
    </citation>
    <scope>NUCLEOTIDE SEQUENCE [LARGE SCALE GENOMIC DNA]</scope>
</reference>
<dbReference type="STRING" id="1802126.A3B25_02960"/>
<dbReference type="Gene3D" id="3.40.50.300">
    <property type="entry name" value="P-loop containing nucleotide triphosphate hydrolases"/>
    <property type="match status" value="1"/>
</dbReference>
<keyword evidence="3" id="KW-0235">DNA replication</keyword>
<accession>A0A1G2GRN5</accession>
<evidence type="ECO:0000256" key="1">
    <source>
        <dbReference type="ARBA" id="ARBA00022679"/>
    </source>
</evidence>
<dbReference type="PANTHER" id="PTHR34388">
    <property type="entry name" value="DNA POLYMERASE III SUBUNIT DELTA"/>
    <property type="match status" value="1"/>
</dbReference>
<evidence type="ECO:0000256" key="4">
    <source>
        <dbReference type="ARBA" id="ARBA00022932"/>
    </source>
</evidence>
<dbReference type="SUPFAM" id="SSF52540">
    <property type="entry name" value="P-loop containing nucleoside triphosphate hydrolases"/>
    <property type="match status" value="1"/>
</dbReference>
<keyword evidence="4" id="KW-0239">DNA-directed DNA polymerase</keyword>
<dbReference type="NCBIfam" id="TIGR01128">
    <property type="entry name" value="holA"/>
    <property type="match status" value="1"/>
</dbReference>
<dbReference type="PANTHER" id="PTHR34388:SF1">
    <property type="entry name" value="DNA POLYMERASE III SUBUNIT DELTA"/>
    <property type="match status" value="1"/>
</dbReference>
<dbReference type="GO" id="GO:0003677">
    <property type="term" value="F:DNA binding"/>
    <property type="evidence" value="ECO:0007669"/>
    <property type="project" value="InterPro"/>
</dbReference>
<dbReference type="InterPro" id="IPR027417">
    <property type="entry name" value="P-loop_NTPase"/>
</dbReference>
<sequence length="261" mass="29591">MIIFLYGPDDYRREEKRRSIQEEFLKKYSSLSLGRFDVSSEDGFKEFKNFVRNKSLFEAKKIVVLENALEIDAPNELIKLIASFLGDKNTTIILSEKGKPTKAFSSLLEKPALAQEFRHLEGKDWEQFISGIAKKNEVVLDDSARLFLARVYAGNSWGLATEVQKLSSLGKKTIAKADLEGTMLEAAPDFWSVMNGLKSHEIGRRLFVLEKLFAAHEPAAKIFNILSSVWKERAREFADYDLKIKSGKLDYEEVLVSAVLG</sequence>
<evidence type="ECO:0000313" key="5">
    <source>
        <dbReference type="EMBL" id="OGZ52790.1"/>
    </source>
</evidence>
<gene>
    <name evidence="5" type="ORF">A3B25_02960</name>
</gene>
<evidence type="ECO:0000256" key="3">
    <source>
        <dbReference type="ARBA" id="ARBA00022705"/>
    </source>
</evidence>
<evidence type="ECO:0000313" key="6">
    <source>
        <dbReference type="Proteomes" id="UP000179106"/>
    </source>
</evidence>
<proteinExistence type="predicted"/>
<evidence type="ECO:0000256" key="2">
    <source>
        <dbReference type="ARBA" id="ARBA00022695"/>
    </source>
</evidence>
<dbReference type="GO" id="GO:0006261">
    <property type="term" value="P:DNA-templated DNA replication"/>
    <property type="evidence" value="ECO:0007669"/>
    <property type="project" value="TreeGrafter"/>
</dbReference>
<organism evidence="5 6">
    <name type="scientific">Candidatus Ryanbacteria bacterium RIFCSPLOWO2_01_FULL_48_26</name>
    <dbReference type="NCBI Taxonomy" id="1802126"/>
    <lineage>
        <taxon>Bacteria</taxon>
        <taxon>Candidatus Ryaniibacteriota</taxon>
    </lineage>
</organism>